<keyword evidence="5" id="KW-0963">Cytoplasm</keyword>
<accession>A0ABT9WT19</accession>
<feature type="modified residue" description="N6-(pyridoxal phosphate)lysine" evidence="5">
    <location>
        <position position="236"/>
    </location>
</feature>
<dbReference type="Gene3D" id="3.90.1150.10">
    <property type="entry name" value="Aspartate Aminotransferase, domain 1"/>
    <property type="match status" value="1"/>
</dbReference>
<feature type="binding site" evidence="5">
    <location>
        <position position="125"/>
    </location>
    <ligand>
        <name>N(2)-acetyl-L-ornithine</name>
        <dbReference type="ChEBI" id="CHEBI:57805"/>
    </ligand>
</feature>
<dbReference type="Proteomes" id="UP001223586">
    <property type="component" value="Unassembled WGS sequence"/>
</dbReference>
<dbReference type="InterPro" id="IPR004636">
    <property type="entry name" value="AcOrn/SuccOrn_fam"/>
</dbReference>
<keyword evidence="7" id="KW-1185">Reference proteome</keyword>
<feature type="binding site" evidence="5">
    <location>
        <position position="265"/>
    </location>
    <ligand>
        <name>pyridoxal 5'-phosphate</name>
        <dbReference type="ChEBI" id="CHEBI:597326"/>
    </ligand>
</feature>
<evidence type="ECO:0000256" key="1">
    <source>
        <dbReference type="ARBA" id="ARBA00022576"/>
    </source>
</evidence>
<organism evidence="6 7">
    <name type="scientific">Bacillus chungangensis</name>
    <dbReference type="NCBI Taxonomy" id="587633"/>
    <lineage>
        <taxon>Bacteria</taxon>
        <taxon>Bacillati</taxon>
        <taxon>Bacillota</taxon>
        <taxon>Bacilli</taxon>
        <taxon>Bacillales</taxon>
        <taxon>Bacillaceae</taxon>
        <taxon>Bacillus</taxon>
    </lineage>
</organism>
<comment type="cofactor">
    <cofactor evidence="5">
        <name>pyridoxal 5'-phosphate</name>
        <dbReference type="ChEBI" id="CHEBI:597326"/>
    </cofactor>
    <text evidence="5">Binds 1 pyridoxal phosphate per subunit.</text>
</comment>
<dbReference type="InterPro" id="IPR049704">
    <property type="entry name" value="Aminotrans_3_PPA_site"/>
</dbReference>
<reference evidence="6 7" key="1">
    <citation type="submission" date="2023-07" db="EMBL/GenBank/DDBJ databases">
        <title>Genomic Encyclopedia of Type Strains, Phase IV (KMG-IV): sequencing the most valuable type-strain genomes for metagenomic binning, comparative biology and taxonomic classification.</title>
        <authorList>
            <person name="Goeker M."/>
        </authorList>
    </citation>
    <scope>NUCLEOTIDE SEQUENCE [LARGE SCALE GENOMIC DNA]</scope>
    <source>
        <strain evidence="6 7">DSM 23837</strain>
    </source>
</reference>
<evidence type="ECO:0000256" key="3">
    <source>
        <dbReference type="ARBA" id="ARBA00022679"/>
    </source>
</evidence>
<evidence type="ECO:0000313" key="6">
    <source>
        <dbReference type="EMBL" id="MDQ0176440.1"/>
    </source>
</evidence>
<dbReference type="InterPro" id="IPR050103">
    <property type="entry name" value="Class-III_PLP-dep_AT"/>
</dbReference>
<feature type="binding site" evidence="5">
    <location>
        <begin position="207"/>
        <end position="210"/>
    </location>
    <ligand>
        <name>pyridoxal 5'-phosphate</name>
        <dbReference type="ChEBI" id="CHEBI:597326"/>
    </ligand>
</feature>
<comment type="catalytic activity">
    <reaction evidence="5">
        <text>N(2)-acetyl-L-ornithine + 2-oxoglutarate = N-acetyl-L-glutamate 5-semialdehyde + L-glutamate</text>
        <dbReference type="Rhea" id="RHEA:18049"/>
        <dbReference type="ChEBI" id="CHEBI:16810"/>
        <dbReference type="ChEBI" id="CHEBI:29123"/>
        <dbReference type="ChEBI" id="CHEBI:29985"/>
        <dbReference type="ChEBI" id="CHEBI:57805"/>
        <dbReference type="EC" id="2.6.1.11"/>
    </reaction>
</comment>
<dbReference type="Pfam" id="PF00202">
    <property type="entry name" value="Aminotran_3"/>
    <property type="match status" value="1"/>
</dbReference>
<dbReference type="NCBIfam" id="NF002797">
    <property type="entry name" value="PRK02936.1"/>
    <property type="match status" value="1"/>
</dbReference>
<dbReference type="InterPro" id="IPR015421">
    <property type="entry name" value="PyrdxlP-dep_Trfase_major"/>
</dbReference>
<dbReference type="NCBIfam" id="NF002325">
    <property type="entry name" value="PRK01278.1"/>
    <property type="match status" value="1"/>
</dbReference>
<dbReference type="RefSeq" id="WP_307229587.1">
    <property type="nucleotide sequence ID" value="NZ_JAUSTT010000012.1"/>
</dbReference>
<dbReference type="HAMAP" id="MF_01107">
    <property type="entry name" value="ArgD_aminotrans_3"/>
    <property type="match status" value="1"/>
</dbReference>
<protein>
    <recommendedName>
        <fullName evidence="5">Acetylornithine aminotransferase</fullName>
        <shortName evidence="5">ACOAT</shortName>
        <ecNumber evidence="5">2.6.1.11</ecNumber>
    </recommendedName>
</protein>
<dbReference type="GO" id="GO:0003992">
    <property type="term" value="F:N2-acetyl-L-ornithine:2-oxoglutarate 5-aminotransferase activity"/>
    <property type="evidence" value="ECO:0007669"/>
    <property type="project" value="UniProtKB-EC"/>
</dbReference>
<dbReference type="NCBIfam" id="TIGR00707">
    <property type="entry name" value="argD"/>
    <property type="match status" value="1"/>
</dbReference>
<keyword evidence="1 5" id="KW-0032">Aminotransferase</keyword>
<evidence type="ECO:0000313" key="7">
    <source>
        <dbReference type="Proteomes" id="UP001223586"/>
    </source>
</evidence>
<dbReference type="CDD" id="cd00610">
    <property type="entry name" value="OAT_like"/>
    <property type="match status" value="1"/>
</dbReference>
<evidence type="ECO:0000256" key="4">
    <source>
        <dbReference type="ARBA" id="ARBA00022898"/>
    </source>
</evidence>
<dbReference type="EC" id="2.6.1.11" evidence="5"/>
<dbReference type="PROSITE" id="PS00600">
    <property type="entry name" value="AA_TRANSFER_CLASS_3"/>
    <property type="match status" value="1"/>
</dbReference>
<feature type="binding site" evidence="5">
    <location>
        <position position="264"/>
    </location>
    <ligand>
        <name>N(2)-acetyl-L-ornithine</name>
        <dbReference type="ChEBI" id="CHEBI:57805"/>
    </ligand>
</feature>
<dbReference type="InterPro" id="IPR015422">
    <property type="entry name" value="PyrdxlP-dep_Trfase_small"/>
</dbReference>
<evidence type="ECO:0000256" key="2">
    <source>
        <dbReference type="ARBA" id="ARBA00022605"/>
    </source>
</evidence>
<dbReference type="PIRSF" id="PIRSF000521">
    <property type="entry name" value="Transaminase_4ab_Lys_Orn"/>
    <property type="match status" value="1"/>
</dbReference>
<feature type="binding site" evidence="5">
    <location>
        <position position="122"/>
    </location>
    <ligand>
        <name>pyridoxal 5'-phosphate</name>
        <dbReference type="ChEBI" id="CHEBI:597326"/>
    </ligand>
</feature>
<gene>
    <name evidence="5" type="primary">argD</name>
    <name evidence="6" type="ORF">J2S08_002284</name>
</gene>
<keyword evidence="3 5" id="KW-0808">Transferase</keyword>
<dbReference type="InterPro" id="IPR015424">
    <property type="entry name" value="PyrdxlP-dep_Trfase"/>
</dbReference>
<evidence type="ECO:0000256" key="5">
    <source>
        <dbReference type="HAMAP-Rule" id="MF_01107"/>
    </source>
</evidence>
<keyword evidence="2 5" id="KW-0028">Amino-acid biosynthesis</keyword>
<sequence length="388" mass="41937">MSHLFPTYTRWDVEIEHANGTNVIDKNGKTYLDFVAGIAVCNLGHCHEAVLAAVLKQFEKVWHVSNLFENSLQEEVAAKLVNHSCGEAVFFCNSGAEANEAAIKLARKYTNKSKIITFQQSFHGRTLGTMAATGQEKVKQGFGPMLETFVHIPYNDVETLKQTIDHETAAVMLEVIQGEGGVHLGNRAFIQAAAALCKQYEALLIIDEVQTGIGRTGKPFAYQHFDISPDIITVAKGLGNGFPVGAMIGKKVLATAFQAGSHGSTFGGNPLAMAAANATLEIIFDKAFLAEVEEKGAYFSAQLQDICAEINGFQAIRGKGLLIGAAFDFETTSIIQTLRENGLLILNAGPHVIRFLPPLTVSKAEIDAAVQIVKKVLEKTGSCMKMHI</sequence>
<dbReference type="InterPro" id="IPR005814">
    <property type="entry name" value="Aminotrans_3"/>
</dbReference>
<comment type="caution">
    <text evidence="6">The sequence shown here is derived from an EMBL/GenBank/DDBJ whole genome shotgun (WGS) entry which is preliminary data.</text>
</comment>
<feature type="binding site" evidence="5">
    <location>
        <begin position="95"/>
        <end position="96"/>
    </location>
    <ligand>
        <name>pyridoxal 5'-phosphate</name>
        <dbReference type="ChEBI" id="CHEBI:597326"/>
    </ligand>
</feature>
<dbReference type="EMBL" id="JAUSTT010000012">
    <property type="protein sequence ID" value="MDQ0176440.1"/>
    <property type="molecule type" value="Genomic_DNA"/>
</dbReference>
<dbReference type="PANTHER" id="PTHR11986">
    <property type="entry name" value="AMINOTRANSFERASE CLASS III"/>
    <property type="match status" value="1"/>
</dbReference>
<keyword evidence="5" id="KW-0055">Arginine biosynthesis</keyword>
<dbReference type="Gene3D" id="3.40.640.10">
    <property type="entry name" value="Type I PLP-dependent aspartate aminotransferase-like (Major domain)"/>
    <property type="match status" value="1"/>
</dbReference>
<dbReference type="SUPFAM" id="SSF53383">
    <property type="entry name" value="PLP-dependent transferases"/>
    <property type="match status" value="1"/>
</dbReference>
<comment type="miscellaneous">
    <text evidence="5">May also have succinyldiaminopimelate aminotransferase activity, thus carrying out the corresponding step in lysine biosynthesis.</text>
</comment>
<comment type="subunit">
    <text evidence="5">Homodimer.</text>
</comment>
<proteinExistence type="inferred from homology"/>
<keyword evidence="4 5" id="KW-0663">Pyridoxal phosphate</keyword>
<dbReference type="PANTHER" id="PTHR11986:SF79">
    <property type="entry name" value="ACETYLORNITHINE AMINOTRANSFERASE, MITOCHONDRIAL"/>
    <property type="match status" value="1"/>
</dbReference>
<name>A0ABT9WT19_9BACI</name>
<comment type="subcellular location">
    <subcellularLocation>
        <location evidence="5">Cytoplasm</location>
    </subcellularLocation>
</comment>
<comment type="pathway">
    <text evidence="5">Amino-acid biosynthesis; L-arginine biosynthesis; N(2)-acetyl-L-ornithine from L-glutamate: step 4/4.</text>
</comment>
<comment type="similarity">
    <text evidence="5">Belongs to the class-III pyridoxal-phosphate-dependent aminotransferase family. ArgD subfamily.</text>
</comment>